<dbReference type="OrthoDB" id="5348007at2759"/>
<dbReference type="PROSITE" id="PS50181">
    <property type="entry name" value="FBOX"/>
    <property type="match status" value="1"/>
</dbReference>
<dbReference type="EMBL" id="VXIS01000019">
    <property type="protein sequence ID" value="KAA8912829.1"/>
    <property type="molecule type" value="Genomic_DNA"/>
</dbReference>
<keyword evidence="2" id="KW-0732">Signal</keyword>
<protein>
    <recommendedName>
        <fullName evidence="3">F-box domain-containing protein</fullName>
    </recommendedName>
</protein>
<evidence type="ECO:0000313" key="4">
    <source>
        <dbReference type="EMBL" id="KAA8912829.1"/>
    </source>
</evidence>
<evidence type="ECO:0000256" key="1">
    <source>
        <dbReference type="SAM" id="MobiDB-lite"/>
    </source>
</evidence>
<feature type="region of interest" description="Disordered" evidence="1">
    <location>
        <begin position="20"/>
        <end position="61"/>
    </location>
</feature>
<dbReference type="AlphaFoldDB" id="A0A5J5F7R9"/>
<evidence type="ECO:0000256" key="2">
    <source>
        <dbReference type="SAM" id="SignalP"/>
    </source>
</evidence>
<dbReference type="SMART" id="SM00256">
    <property type="entry name" value="FBOX"/>
    <property type="match status" value="1"/>
</dbReference>
<evidence type="ECO:0000259" key="3">
    <source>
        <dbReference type="PROSITE" id="PS50181"/>
    </source>
</evidence>
<dbReference type="Pfam" id="PF00646">
    <property type="entry name" value="F-box"/>
    <property type="match status" value="1"/>
</dbReference>
<feature type="compositionally biased region" description="Acidic residues" evidence="1">
    <location>
        <begin position="41"/>
        <end position="61"/>
    </location>
</feature>
<feature type="compositionally biased region" description="Low complexity" evidence="1">
    <location>
        <begin position="20"/>
        <end position="30"/>
    </location>
</feature>
<dbReference type="InParanoid" id="A0A5J5F7R9"/>
<reference evidence="4 5" key="1">
    <citation type="submission" date="2019-09" db="EMBL/GenBank/DDBJ databases">
        <title>Draft genome of the ectomycorrhizal ascomycete Sphaerosporella brunnea.</title>
        <authorList>
            <consortium name="DOE Joint Genome Institute"/>
            <person name="Benucci G.M."/>
            <person name="Marozzi G."/>
            <person name="Antonielli L."/>
            <person name="Sanchez S."/>
            <person name="Marco P."/>
            <person name="Wang X."/>
            <person name="Falini L.B."/>
            <person name="Barry K."/>
            <person name="Haridas S."/>
            <person name="Lipzen A."/>
            <person name="Labutti K."/>
            <person name="Grigoriev I.V."/>
            <person name="Murat C."/>
            <person name="Martin F."/>
            <person name="Albertini E."/>
            <person name="Donnini D."/>
            <person name="Bonito G."/>
        </authorList>
    </citation>
    <scope>NUCLEOTIDE SEQUENCE [LARGE SCALE GENOMIC DNA]</scope>
    <source>
        <strain evidence="4 5">Sb_GMNB300</strain>
    </source>
</reference>
<name>A0A5J5F7R9_9PEZI</name>
<dbReference type="SUPFAM" id="SSF81383">
    <property type="entry name" value="F-box domain"/>
    <property type="match status" value="1"/>
</dbReference>
<feature type="chain" id="PRO_5023873421" description="F-box domain-containing protein" evidence="2">
    <location>
        <begin position="23"/>
        <end position="457"/>
    </location>
</feature>
<dbReference type="InterPro" id="IPR036047">
    <property type="entry name" value="F-box-like_dom_sf"/>
</dbReference>
<accession>A0A5J5F7R9</accession>
<dbReference type="Gene3D" id="1.20.1280.50">
    <property type="match status" value="1"/>
</dbReference>
<feature type="signal peptide" evidence="2">
    <location>
        <begin position="1"/>
        <end position="22"/>
    </location>
</feature>
<proteinExistence type="predicted"/>
<sequence>MSTPLPIHLLTILAMSISGSSSSSSFQGSQTPWIPHNLEGVADEEDSEYDTDESEEEEEPDAFCALCGAPIGNPYPDKSEYTPGNDANGDPLQWPARDIEAEERAAAQEEAETGERRLMMPEGDWLNEVRLVGYLTDRTPNLRIPIHKRGRNFSFVSSVASASGLAVDFEGGPYIFLGQMADFVGIHCDCWRLLKRAIRVVGDHLRLLGTVQTDVVVGCLLAAADNESQGRWTNLDVGDASKFRGMSWSGNQTSQAWLLTRFWECPGVEEYILNPPPIATNQPPHTTSPLTEVDNPESTLNRLPLEVLVQILCNLPRKDALNFRLASRAVAAIFLPQEFWKRMTLDVPYMWEVQKSVNSKDKTVNWRRLYEELINKDPMTPELRGLRNRKRVWRTAMKVAKTMWIVECHERQAEGRYTALFAKRLGSRYLWNRSRDGEFERFSSLEEAAESRGFCYR</sequence>
<comment type="caution">
    <text evidence="4">The sequence shown here is derived from an EMBL/GenBank/DDBJ whole genome shotgun (WGS) entry which is preliminary data.</text>
</comment>
<evidence type="ECO:0000313" key="5">
    <source>
        <dbReference type="Proteomes" id="UP000326924"/>
    </source>
</evidence>
<organism evidence="4 5">
    <name type="scientific">Sphaerosporella brunnea</name>
    <dbReference type="NCBI Taxonomy" id="1250544"/>
    <lineage>
        <taxon>Eukaryota</taxon>
        <taxon>Fungi</taxon>
        <taxon>Dikarya</taxon>
        <taxon>Ascomycota</taxon>
        <taxon>Pezizomycotina</taxon>
        <taxon>Pezizomycetes</taxon>
        <taxon>Pezizales</taxon>
        <taxon>Pyronemataceae</taxon>
        <taxon>Sphaerosporella</taxon>
    </lineage>
</organism>
<dbReference type="Proteomes" id="UP000326924">
    <property type="component" value="Unassembled WGS sequence"/>
</dbReference>
<dbReference type="InterPro" id="IPR001810">
    <property type="entry name" value="F-box_dom"/>
</dbReference>
<keyword evidence="5" id="KW-1185">Reference proteome</keyword>
<feature type="domain" description="F-box" evidence="3">
    <location>
        <begin position="297"/>
        <end position="343"/>
    </location>
</feature>
<gene>
    <name evidence="4" type="ORF">FN846DRAFT_931634</name>
</gene>